<organism evidence="3 4">
    <name type="scientific">Dokdonella fugitiva</name>
    <dbReference type="NCBI Taxonomy" id="328517"/>
    <lineage>
        <taxon>Bacteria</taxon>
        <taxon>Pseudomonadati</taxon>
        <taxon>Pseudomonadota</taxon>
        <taxon>Gammaproteobacteria</taxon>
        <taxon>Lysobacterales</taxon>
        <taxon>Rhodanobacteraceae</taxon>
        <taxon>Dokdonella</taxon>
    </lineage>
</organism>
<evidence type="ECO:0000313" key="3">
    <source>
        <dbReference type="EMBL" id="MBA8887613.1"/>
    </source>
</evidence>
<comment type="caution">
    <text evidence="3">The sequence shown here is derived from an EMBL/GenBank/DDBJ whole genome shotgun (WGS) entry which is preliminary data.</text>
</comment>
<feature type="chain" id="PRO_5032523284" description="Lipoprotein" evidence="2">
    <location>
        <begin position="21"/>
        <end position="259"/>
    </location>
</feature>
<name>A0A839EY98_9GAMM</name>
<accession>A0A839EY98</accession>
<dbReference type="Proteomes" id="UP000550401">
    <property type="component" value="Unassembled WGS sequence"/>
</dbReference>
<gene>
    <name evidence="3" type="ORF">FHW12_001827</name>
</gene>
<dbReference type="RefSeq" id="WP_182530666.1">
    <property type="nucleotide sequence ID" value="NZ_JACGXL010000002.1"/>
</dbReference>
<sequence length="259" mass="28029">MFSPRRAFLALLAFPSLAMAGLCDTPQFSGGGCSQTRTAQMQAGWVPSAFGETTDFRCSLDRSVFINWHMNVYLEDIPLPSDGSEITLLELSLDDEAAKDAGPVLPGTTTDGASGTPVRDADADSPSSKGVLSLTLARSATGMRAIRFTWREGDPLASVVRTSRFVGDLGPTALIEQVSGVWPSVDVYITPNRDWSSLDLSVESDQQELIHHVLTPATGVDRVHVPRRLRTGLLGGELADGMRSTFWFYEQPGICTNTY</sequence>
<evidence type="ECO:0000256" key="2">
    <source>
        <dbReference type="SAM" id="SignalP"/>
    </source>
</evidence>
<feature type="signal peptide" evidence="2">
    <location>
        <begin position="1"/>
        <end position="20"/>
    </location>
</feature>
<dbReference type="EMBL" id="JACGXL010000002">
    <property type="protein sequence ID" value="MBA8887613.1"/>
    <property type="molecule type" value="Genomic_DNA"/>
</dbReference>
<protein>
    <recommendedName>
        <fullName evidence="5">Lipoprotein</fullName>
    </recommendedName>
</protein>
<proteinExistence type="predicted"/>
<evidence type="ECO:0000313" key="4">
    <source>
        <dbReference type="Proteomes" id="UP000550401"/>
    </source>
</evidence>
<feature type="region of interest" description="Disordered" evidence="1">
    <location>
        <begin position="100"/>
        <end position="129"/>
    </location>
</feature>
<keyword evidence="2" id="KW-0732">Signal</keyword>
<reference evidence="3 4" key="1">
    <citation type="submission" date="2020-07" db="EMBL/GenBank/DDBJ databases">
        <title>Genomic Encyclopedia of Type Strains, Phase IV (KMG-V): Genome sequencing to study the core and pangenomes of soil and plant-associated prokaryotes.</title>
        <authorList>
            <person name="Whitman W."/>
        </authorList>
    </citation>
    <scope>NUCLEOTIDE SEQUENCE [LARGE SCALE GENOMIC DNA]</scope>
    <source>
        <strain evidence="3 4">RH2WT43</strain>
    </source>
</reference>
<keyword evidence="4" id="KW-1185">Reference proteome</keyword>
<dbReference type="AlphaFoldDB" id="A0A839EY98"/>
<evidence type="ECO:0000256" key="1">
    <source>
        <dbReference type="SAM" id="MobiDB-lite"/>
    </source>
</evidence>
<evidence type="ECO:0008006" key="5">
    <source>
        <dbReference type="Google" id="ProtNLM"/>
    </source>
</evidence>